<sequence length="583" mass="65270">MSPAENSSAYSGHYISYRSSDMSDGTCSLRKNRPGATPYSGKLLGTSEVNRLPWTQEIEGKIILFNEPVEEFLDVFVPGPRPSKQLFEKNPMDAFKAVNLNGKRGEELPRLISGLRSLVQEFEAERKPTFAQGSRCRVPFSLEAWDQDRQYTMPGIIMSLPGNTDAKWAHTWPGVSTVFEVKADASEDPFDEDSDSATIRTDALPTYGLIQISKSARNLLHTHQLLHAYVVGIYGDKARIYRFDHAAGVVSKAIDLKKDPYPLYNFLWRFCHCEHGGQPASSSPQVVTAGSKQPLTRSNTEPFRVVKQQRTAELRVFLGMDPTIAVASEADCDKIDELLQTSSPPQKRLTKDERKSCRWVAVVTEYNPDGSAKTTKRYIMYRVRFLTPRLFSCATTVSDAYEAETWERRTIKDAWRQLTRDREDVLYDQLRDALRQRNDLEKLVEECRNFGLSYDNLNSTTDGSDSPSDAPLASSVADKASINELNDEGDPVLADELPAVNDGPLYGLPDVDVGDDLGACEARKLFSKRNANTSSLSEAQLNSLALGDSEEGGPPVYEVYHRTICASLQKNRKRANIKERSHM</sequence>
<evidence type="ECO:0000256" key="1">
    <source>
        <dbReference type="SAM" id="MobiDB-lite"/>
    </source>
</evidence>
<dbReference type="InParanoid" id="S8DVU8"/>
<dbReference type="HOGENOM" id="CLU_467712_0_0_1"/>
<dbReference type="AlphaFoldDB" id="S8DVU8"/>
<dbReference type="eggNOG" id="ENOG502SXF9">
    <property type="taxonomic scope" value="Eukaryota"/>
</dbReference>
<protein>
    <recommendedName>
        <fullName evidence="4">Fungal-type protein kinase domain-containing protein</fullName>
    </recommendedName>
</protein>
<dbReference type="OrthoDB" id="2797568at2759"/>
<accession>S8DVU8</accession>
<name>S8DVU8_FOMSC</name>
<evidence type="ECO:0008006" key="4">
    <source>
        <dbReference type="Google" id="ProtNLM"/>
    </source>
</evidence>
<organism evidence="2 3">
    <name type="scientific">Fomitopsis schrenkii</name>
    <name type="common">Brown rot fungus</name>
    <dbReference type="NCBI Taxonomy" id="2126942"/>
    <lineage>
        <taxon>Eukaryota</taxon>
        <taxon>Fungi</taxon>
        <taxon>Dikarya</taxon>
        <taxon>Basidiomycota</taxon>
        <taxon>Agaricomycotina</taxon>
        <taxon>Agaricomycetes</taxon>
        <taxon>Polyporales</taxon>
        <taxon>Fomitopsis</taxon>
    </lineage>
</organism>
<proteinExistence type="predicted"/>
<keyword evidence="3" id="KW-1185">Reference proteome</keyword>
<dbReference type="STRING" id="743788.S8DVU8"/>
<reference evidence="2 3" key="1">
    <citation type="journal article" date="2012" name="Science">
        <title>The Paleozoic origin of enzymatic lignin decomposition reconstructed from 31 fungal genomes.</title>
        <authorList>
            <person name="Floudas D."/>
            <person name="Binder M."/>
            <person name="Riley R."/>
            <person name="Barry K."/>
            <person name="Blanchette R.A."/>
            <person name="Henrissat B."/>
            <person name="Martinez A.T."/>
            <person name="Otillar R."/>
            <person name="Spatafora J.W."/>
            <person name="Yadav J.S."/>
            <person name="Aerts A."/>
            <person name="Benoit I."/>
            <person name="Boyd A."/>
            <person name="Carlson A."/>
            <person name="Copeland A."/>
            <person name="Coutinho P.M."/>
            <person name="de Vries R.P."/>
            <person name="Ferreira P."/>
            <person name="Findley K."/>
            <person name="Foster B."/>
            <person name="Gaskell J."/>
            <person name="Glotzer D."/>
            <person name="Gorecki P."/>
            <person name="Heitman J."/>
            <person name="Hesse C."/>
            <person name="Hori C."/>
            <person name="Igarashi K."/>
            <person name="Jurgens J.A."/>
            <person name="Kallen N."/>
            <person name="Kersten P."/>
            <person name="Kohler A."/>
            <person name="Kuees U."/>
            <person name="Kumar T.K.A."/>
            <person name="Kuo A."/>
            <person name="LaButti K."/>
            <person name="Larrondo L.F."/>
            <person name="Lindquist E."/>
            <person name="Ling A."/>
            <person name="Lombard V."/>
            <person name="Lucas S."/>
            <person name="Lundell T."/>
            <person name="Martin R."/>
            <person name="McLaughlin D.J."/>
            <person name="Morgenstern I."/>
            <person name="Morin E."/>
            <person name="Murat C."/>
            <person name="Nagy L.G."/>
            <person name="Nolan M."/>
            <person name="Ohm R.A."/>
            <person name="Patyshakuliyeva A."/>
            <person name="Rokas A."/>
            <person name="Ruiz-Duenas F.J."/>
            <person name="Sabat G."/>
            <person name="Salamov A."/>
            <person name="Samejima M."/>
            <person name="Schmutz J."/>
            <person name="Slot J.C."/>
            <person name="St John F."/>
            <person name="Stenlid J."/>
            <person name="Sun H."/>
            <person name="Sun S."/>
            <person name="Syed K."/>
            <person name="Tsang A."/>
            <person name="Wiebenga A."/>
            <person name="Young D."/>
            <person name="Pisabarro A."/>
            <person name="Eastwood D.C."/>
            <person name="Martin F."/>
            <person name="Cullen D."/>
            <person name="Grigoriev I.V."/>
            <person name="Hibbett D.S."/>
        </authorList>
    </citation>
    <scope>NUCLEOTIDE SEQUENCE</scope>
    <source>
        <strain evidence="3">FP-58527</strain>
    </source>
</reference>
<evidence type="ECO:0000313" key="3">
    <source>
        <dbReference type="Proteomes" id="UP000015241"/>
    </source>
</evidence>
<evidence type="ECO:0000313" key="2">
    <source>
        <dbReference type="EMBL" id="EPS97261.1"/>
    </source>
</evidence>
<dbReference type="EMBL" id="KE504177">
    <property type="protein sequence ID" value="EPS97261.1"/>
    <property type="molecule type" value="Genomic_DNA"/>
</dbReference>
<gene>
    <name evidence="2" type="ORF">FOMPIDRAFT_1052478</name>
</gene>
<feature type="region of interest" description="Disordered" evidence="1">
    <location>
        <begin position="20"/>
        <end position="40"/>
    </location>
</feature>
<dbReference type="Proteomes" id="UP000015241">
    <property type="component" value="Unassembled WGS sequence"/>
</dbReference>